<feature type="chain" id="PRO_5047041714" evidence="1">
    <location>
        <begin position="17"/>
        <end position="244"/>
    </location>
</feature>
<evidence type="ECO:0000313" key="3">
    <source>
        <dbReference type="Proteomes" id="UP001307889"/>
    </source>
</evidence>
<accession>A0ABN7AZY5</accession>
<dbReference type="SUPFAM" id="SSF49870">
    <property type="entry name" value="Osmotin, thaumatin-like protein"/>
    <property type="match status" value="1"/>
</dbReference>
<evidence type="ECO:0000256" key="1">
    <source>
        <dbReference type="SAM" id="SignalP"/>
    </source>
</evidence>
<organism evidence="2 3">
    <name type="scientific">Nesidiocoris tenuis</name>
    <dbReference type="NCBI Taxonomy" id="355587"/>
    <lineage>
        <taxon>Eukaryota</taxon>
        <taxon>Metazoa</taxon>
        <taxon>Ecdysozoa</taxon>
        <taxon>Arthropoda</taxon>
        <taxon>Hexapoda</taxon>
        <taxon>Insecta</taxon>
        <taxon>Pterygota</taxon>
        <taxon>Neoptera</taxon>
        <taxon>Paraneoptera</taxon>
        <taxon>Hemiptera</taxon>
        <taxon>Heteroptera</taxon>
        <taxon>Panheteroptera</taxon>
        <taxon>Cimicomorpha</taxon>
        <taxon>Miridae</taxon>
        <taxon>Dicyphina</taxon>
        <taxon>Nesidiocoris</taxon>
    </lineage>
</organism>
<proteinExistence type="predicted"/>
<dbReference type="InterPro" id="IPR001938">
    <property type="entry name" value="Thaumatin"/>
</dbReference>
<name>A0ABN7AZY5_9HEMI</name>
<dbReference type="Pfam" id="PF00314">
    <property type="entry name" value="Thaumatin"/>
    <property type="match status" value="1"/>
</dbReference>
<dbReference type="CDD" id="cd09218">
    <property type="entry name" value="TLP-PA"/>
    <property type="match status" value="1"/>
</dbReference>
<reference evidence="2 3" key="1">
    <citation type="submission" date="2023-09" db="EMBL/GenBank/DDBJ databases">
        <title>Nesidiocoris tenuis whole genome shotgun sequence.</title>
        <authorList>
            <person name="Shibata T."/>
            <person name="Shimoda M."/>
            <person name="Kobayashi T."/>
            <person name="Uehara T."/>
        </authorList>
    </citation>
    <scope>NUCLEOTIDE SEQUENCE [LARGE SCALE GENOMIC DNA]</scope>
    <source>
        <strain evidence="2 3">Japan</strain>
    </source>
</reference>
<evidence type="ECO:0000313" key="2">
    <source>
        <dbReference type="EMBL" id="BES96962.1"/>
    </source>
</evidence>
<dbReference type="EMBL" id="AP028915">
    <property type="protein sequence ID" value="BES96962.1"/>
    <property type="molecule type" value="Genomic_DNA"/>
</dbReference>
<dbReference type="PRINTS" id="PR00347">
    <property type="entry name" value="THAUMATIN"/>
</dbReference>
<dbReference type="Proteomes" id="UP001307889">
    <property type="component" value="Chromosome 7"/>
</dbReference>
<dbReference type="PIRSF" id="PIRSF002703">
    <property type="entry name" value="Thaumatin"/>
    <property type="match status" value="1"/>
</dbReference>
<dbReference type="Gene3D" id="2.60.110.10">
    <property type="entry name" value="Thaumatin"/>
    <property type="match status" value="1"/>
</dbReference>
<gene>
    <name evidence="2" type="ORF">NTJ_09775</name>
</gene>
<feature type="signal peptide" evidence="1">
    <location>
        <begin position="1"/>
        <end position="16"/>
    </location>
</feature>
<dbReference type="PANTHER" id="PTHR31013:SF12">
    <property type="entry name" value="PATHOGENESIS-RELATED PROTEIN 5-LIKE"/>
    <property type="match status" value="1"/>
</dbReference>
<dbReference type="PANTHER" id="PTHR31013">
    <property type="entry name" value="THAUMATIN FAMILY PROTEIN-RELATED"/>
    <property type="match status" value="1"/>
</dbReference>
<dbReference type="PROSITE" id="PS51367">
    <property type="entry name" value="THAUMATIN_2"/>
    <property type="match status" value="1"/>
</dbReference>
<keyword evidence="3" id="KW-1185">Reference proteome</keyword>
<protein>
    <submittedName>
        <fullName evidence="2">Thaumatin family</fullName>
    </submittedName>
</protein>
<dbReference type="InterPro" id="IPR037176">
    <property type="entry name" value="Osmotin/thaumatin-like_sf"/>
</dbReference>
<keyword evidence="1" id="KW-0732">Signal</keyword>
<sequence>MFALIFGLSAFIFVGGNQIEISNNCPFTVWPGIQGNPDKGQPNDGGFELGAGQAQTVDVPGDWAGRFWGRTGCDDSGRCTTGDCGNIACNGAGGNPPVTLAEITFAGAGGLDYYDVSLVDGYNLPIRMEPSSAFQTGDGGQYDCGAAGCTADLNAICPDELKVESDGATVACKSACEAFDTDQYCCRGDNGTPDTCKSEDWPVNYAAVFKQACPDAYSYAYDDTTSTFTCRGDPAANYKITFCP</sequence>
<dbReference type="SMART" id="SM00205">
    <property type="entry name" value="THN"/>
    <property type="match status" value="1"/>
</dbReference>